<name>A0ABP5I4H0_9ACTN</name>
<dbReference type="PANTHER" id="PTHR43133:SF8">
    <property type="entry name" value="RNA POLYMERASE SIGMA FACTOR HI_1459-RELATED"/>
    <property type="match status" value="1"/>
</dbReference>
<comment type="caution">
    <text evidence="11">The sequence shown here is derived from an EMBL/GenBank/DDBJ whole genome shotgun (WGS) entry which is preliminary data.</text>
</comment>
<keyword evidence="2" id="KW-0732">Signal</keyword>
<organism evidence="11 12">
    <name type="scientific">Kitasatospora saccharophila</name>
    <dbReference type="NCBI Taxonomy" id="407973"/>
    <lineage>
        <taxon>Bacteria</taxon>
        <taxon>Bacillati</taxon>
        <taxon>Actinomycetota</taxon>
        <taxon>Actinomycetes</taxon>
        <taxon>Kitasatosporales</taxon>
        <taxon>Streptomycetaceae</taxon>
        <taxon>Kitasatospora</taxon>
    </lineage>
</organism>
<keyword evidence="9" id="KW-0472">Membrane</keyword>
<reference evidence="12" key="1">
    <citation type="journal article" date="2019" name="Int. J. Syst. Evol. Microbiol.">
        <title>The Global Catalogue of Microorganisms (GCM) 10K type strain sequencing project: providing services to taxonomists for standard genome sequencing and annotation.</title>
        <authorList>
            <consortium name="The Broad Institute Genomics Platform"/>
            <consortium name="The Broad Institute Genome Sequencing Center for Infectious Disease"/>
            <person name="Wu L."/>
            <person name="Ma J."/>
        </authorList>
    </citation>
    <scope>NUCLEOTIDE SEQUENCE [LARGE SCALE GENOMIC DNA]</scope>
    <source>
        <strain evidence="12">JCM 14559</strain>
    </source>
</reference>
<dbReference type="SUPFAM" id="SSF88946">
    <property type="entry name" value="Sigma2 domain of RNA polymerase sigma factors"/>
    <property type="match status" value="1"/>
</dbReference>
<dbReference type="CDD" id="cd06171">
    <property type="entry name" value="Sigma70_r4"/>
    <property type="match status" value="1"/>
</dbReference>
<dbReference type="Gene3D" id="1.10.1740.10">
    <property type="match status" value="1"/>
</dbReference>
<dbReference type="InterPro" id="IPR013325">
    <property type="entry name" value="RNA_pol_sigma_r2"/>
</dbReference>
<dbReference type="InterPro" id="IPR039425">
    <property type="entry name" value="RNA_pol_sigma-70-like"/>
</dbReference>
<evidence type="ECO:0000256" key="9">
    <source>
        <dbReference type="SAM" id="Phobius"/>
    </source>
</evidence>
<comment type="similarity">
    <text evidence="1">Belongs to the sigma-70 factor family. ECF subfamily.</text>
</comment>
<dbReference type="Gene3D" id="1.10.10.10">
    <property type="entry name" value="Winged helix-like DNA-binding domain superfamily/Winged helix DNA-binding domain"/>
    <property type="match status" value="1"/>
</dbReference>
<dbReference type="SUPFAM" id="SSF88659">
    <property type="entry name" value="Sigma3 and sigma4 domains of RNA polymerase sigma factors"/>
    <property type="match status" value="1"/>
</dbReference>
<dbReference type="Pfam" id="PF04542">
    <property type="entry name" value="Sigma70_r2"/>
    <property type="match status" value="1"/>
</dbReference>
<keyword evidence="9" id="KW-0812">Transmembrane</keyword>
<evidence type="ECO:0000256" key="3">
    <source>
        <dbReference type="ARBA" id="ARBA00023015"/>
    </source>
</evidence>
<dbReference type="PANTHER" id="PTHR43133">
    <property type="entry name" value="RNA POLYMERASE ECF-TYPE SIGMA FACTO"/>
    <property type="match status" value="1"/>
</dbReference>
<evidence type="ECO:0000256" key="2">
    <source>
        <dbReference type="ARBA" id="ARBA00022729"/>
    </source>
</evidence>
<dbReference type="InterPro" id="IPR001919">
    <property type="entry name" value="CBD2"/>
</dbReference>
<evidence type="ECO:0000256" key="7">
    <source>
        <dbReference type="ARBA" id="ARBA00023326"/>
    </source>
</evidence>
<evidence type="ECO:0000256" key="5">
    <source>
        <dbReference type="ARBA" id="ARBA00023125"/>
    </source>
</evidence>
<keyword evidence="7" id="KW-0119">Carbohydrate metabolism</keyword>
<protein>
    <recommendedName>
        <fullName evidence="10">CBM2 domain-containing protein</fullName>
    </recommendedName>
</protein>
<keyword evidence="7" id="KW-0624">Polysaccharide degradation</keyword>
<feature type="transmembrane region" description="Helical" evidence="9">
    <location>
        <begin position="214"/>
        <end position="237"/>
    </location>
</feature>
<sequence length="356" mass="38557">MRTAERNPLAAYTELYRHHHPGLLRYAGTLTGGDRWRAEDLVAEAHLRVWRRLAAGHRIEDPRAYLATTVRHLAATPVRERAAGELPERDGGEQAADPAPRVAETDRMRGLLAQLPERWAQALWLSEVEGLPPGEVGARLGVGRGAAAVLLHRAREGLRLAYLRAYPGAPRDPGCAAHWAALAAQARGRAGRRVQHHLAGCADCRGRLDLLRRVNLRLAGLVGSAAALLAALVLAPFGGQQRTEAQEGCEVRYRVTSESEDRFNARISLRNTSDRPVSGWILRWPLPVGEHLLAAWPGTGRGSEAAGEAAIRDGGWNALLPPGGSAVTGFSGSRTHAEPVPEVITLNGRPCRVKVW</sequence>
<keyword evidence="4" id="KW-0731">Sigma factor</keyword>
<feature type="compositionally biased region" description="Basic and acidic residues" evidence="8">
    <location>
        <begin position="81"/>
        <end position="92"/>
    </location>
</feature>
<dbReference type="InterPro" id="IPR013324">
    <property type="entry name" value="RNA_pol_sigma_r3/r4-like"/>
</dbReference>
<dbReference type="Gene3D" id="2.60.40.290">
    <property type="match status" value="1"/>
</dbReference>
<evidence type="ECO:0000256" key="1">
    <source>
        <dbReference type="ARBA" id="ARBA00010641"/>
    </source>
</evidence>
<accession>A0ABP5I4H0</accession>
<keyword evidence="3" id="KW-0805">Transcription regulation</keyword>
<keyword evidence="9" id="KW-1133">Transmembrane helix</keyword>
<evidence type="ECO:0000256" key="4">
    <source>
        <dbReference type="ARBA" id="ARBA00023082"/>
    </source>
</evidence>
<dbReference type="NCBIfam" id="TIGR02937">
    <property type="entry name" value="sigma70-ECF"/>
    <property type="match status" value="1"/>
</dbReference>
<dbReference type="InterPro" id="IPR007627">
    <property type="entry name" value="RNA_pol_sigma70_r2"/>
</dbReference>
<dbReference type="Pfam" id="PF00553">
    <property type="entry name" value="CBM_2"/>
    <property type="match status" value="1"/>
</dbReference>
<dbReference type="InterPro" id="IPR012291">
    <property type="entry name" value="CBM2_carb-bd_dom_sf"/>
</dbReference>
<dbReference type="SMART" id="SM00637">
    <property type="entry name" value="CBD_II"/>
    <property type="match status" value="1"/>
</dbReference>
<dbReference type="EMBL" id="BAAANS010000008">
    <property type="protein sequence ID" value="GAA2091570.1"/>
    <property type="molecule type" value="Genomic_DNA"/>
</dbReference>
<dbReference type="PROSITE" id="PS51173">
    <property type="entry name" value="CBM2"/>
    <property type="match status" value="1"/>
</dbReference>
<evidence type="ECO:0000259" key="10">
    <source>
        <dbReference type="PROSITE" id="PS51173"/>
    </source>
</evidence>
<dbReference type="InterPro" id="IPR014284">
    <property type="entry name" value="RNA_pol_sigma-70_dom"/>
</dbReference>
<dbReference type="RefSeq" id="WP_344551220.1">
    <property type="nucleotide sequence ID" value="NZ_BAAANS010000008.1"/>
</dbReference>
<evidence type="ECO:0000256" key="6">
    <source>
        <dbReference type="ARBA" id="ARBA00023163"/>
    </source>
</evidence>
<evidence type="ECO:0000313" key="11">
    <source>
        <dbReference type="EMBL" id="GAA2091570.1"/>
    </source>
</evidence>
<dbReference type="InterPro" id="IPR036388">
    <property type="entry name" value="WH-like_DNA-bd_sf"/>
</dbReference>
<dbReference type="SUPFAM" id="SSF49384">
    <property type="entry name" value="Carbohydrate-binding domain"/>
    <property type="match status" value="1"/>
</dbReference>
<proteinExistence type="inferred from homology"/>
<dbReference type="Proteomes" id="UP001500897">
    <property type="component" value="Unassembled WGS sequence"/>
</dbReference>
<keyword evidence="5" id="KW-0238">DNA-binding</keyword>
<keyword evidence="12" id="KW-1185">Reference proteome</keyword>
<keyword evidence="6" id="KW-0804">Transcription</keyword>
<feature type="region of interest" description="Disordered" evidence="8">
    <location>
        <begin position="81"/>
        <end position="102"/>
    </location>
</feature>
<dbReference type="Pfam" id="PF08281">
    <property type="entry name" value="Sigma70_r4_2"/>
    <property type="match status" value="1"/>
</dbReference>
<dbReference type="InterPro" id="IPR013249">
    <property type="entry name" value="RNA_pol_sigma70_r4_t2"/>
</dbReference>
<feature type="domain" description="CBM2" evidence="10">
    <location>
        <begin position="242"/>
        <end position="354"/>
    </location>
</feature>
<gene>
    <name evidence="11" type="ORF">GCM10009759_16360</name>
</gene>
<evidence type="ECO:0000313" key="12">
    <source>
        <dbReference type="Proteomes" id="UP001500897"/>
    </source>
</evidence>
<evidence type="ECO:0000256" key="8">
    <source>
        <dbReference type="SAM" id="MobiDB-lite"/>
    </source>
</evidence>
<dbReference type="InterPro" id="IPR008965">
    <property type="entry name" value="CBM2/CBM3_carb-bd_dom_sf"/>
</dbReference>